<accession>A0A078JNM8</accession>
<dbReference type="PANTHER" id="PTHR36001:SF2">
    <property type="entry name" value="CTAGE FAMILY PROTEIN-RELATED"/>
    <property type="match status" value="1"/>
</dbReference>
<feature type="region of interest" description="Disordered" evidence="3">
    <location>
        <begin position="73"/>
        <end position="98"/>
    </location>
</feature>
<dbReference type="PaxDb" id="3708-A0A078JNM8"/>
<feature type="domain" description="NAB" evidence="4">
    <location>
        <begin position="1"/>
        <end position="77"/>
    </location>
</feature>
<dbReference type="InterPro" id="IPR011684">
    <property type="entry name" value="NAB"/>
</dbReference>
<keyword evidence="6" id="KW-1185">Reference proteome</keyword>
<sequence length="299" mass="34370">MDASQPPLPPLPSLSELESRMQVLRVSALEENQTGETLSQRAEWFYQRRPLLLSLCEDLYDSYTTLLNRYNHAKPQNLPKPVSHDNDSNDDTDTSSEVTSLLSFQQMQITTCDKQKIEDLVSQLVTASTEKDTAQEELRRGEQKFREASKTIELLKKLVTLLDMEKEVAVEQTANLGYKLTSLLEENRDLATEALFMKKEAVRLARCVLKMRDDHFHEMCLLQNQVYALQSSSRESVYENETSPRCFGLDKSKSKKRKMSETRTEPGEKKRKSKWLKRLNPFIKSSVSPSPALLHRPAQ</sequence>
<dbReference type="PROSITE" id="PS51774">
    <property type="entry name" value="NAB"/>
    <property type="match status" value="1"/>
</dbReference>
<name>A0A078JNM8_BRANA</name>
<dbReference type="Gramene" id="CDY66982">
    <property type="protein sequence ID" value="CDY66982"/>
    <property type="gene ID" value="GSBRNA2T00057767001"/>
</dbReference>
<evidence type="ECO:0000256" key="1">
    <source>
        <dbReference type="ARBA" id="ARBA00023054"/>
    </source>
</evidence>
<evidence type="ECO:0000313" key="6">
    <source>
        <dbReference type="Proteomes" id="UP000028999"/>
    </source>
</evidence>
<proteinExistence type="predicted"/>
<gene>
    <name evidence="5" type="primary">BnaCnng53030D</name>
    <name evidence="5" type="ORF">GSBRNA2T00057767001</name>
</gene>
<reference evidence="5 6" key="1">
    <citation type="journal article" date="2014" name="Science">
        <title>Plant genetics. Early allopolyploid evolution in the post-Neolithic Brassica napus oilseed genome.</title>
        <authorList>
            <person name="Chalhoub B."/>
            <person name="Denoeud F."/>
            <person name="Liu S."/>
            <person name="Parkin I.A."/>
            <person name="Tang H."/>
            <person name="Wang X."/>
            <person name="Chiquet J."/>
            <person name="Belcram H."/>
            <person name="Tong C."/>
            <person name="Samans B."/>
            <person name="Correa M."/>
            <person name="Da Silva C."/>
            <person name="Just J."/>
            <person name="Falentin C."/>
            <person name="Koh C.S."/>
            <person name="Le Clainche I."/>
            <person name="Bernard M."/>
            <person name="Bento P."/>
            <person name="Noel B."/>
            <person name="Labadie K."/>
            <person name="Alberti A."/>
            <person name="Charles M."/>
            <person name="Arnaud D."/>
            <person name="Guo H."/>
            <person name="Daviaud C."/>
            <person name="Alamery S."/>
            <person name="Jabbari K."/>
            <person name="Zhao M."/>
            <person name="Edger P.P."/>
            <person name="Chelaifa H."/>
            <person name="Tack D."/>
            <person name="Lassalle G."/>
            <person name="Mestiri I."/>
            <person name="Schnel N."/>
            <person name="Le Paslier M.C."/>
            <person name="Fan G."/>
            <person name="Renault V."/>
            <person name="Bayer P.E."/>
            <person name="Golicz A.A."/>
            <person name="Manoli S."/>
            <person name="Lee T.H."/>
            <person name="Thi V.H."/>
            <person name="Chalabi S."/>
            <person name="Hu Q."/>
            <person name="Fan C."/>
            <person name="Tollenaere R."/>
            <person name="Lu Y."/>
            <person name="Battail C."/>
            <person name="Shen J."/>
            <person name="Sidebottom C.H."/>
            <person name="Wang X."/>
            <person name="Canaguier A."/>
            <person name="Chauveau A."/>
            <person name="Berard A."/>
            <person name="Deniot G."/>
            <person name="Guan M."/>
            <person name="Liu Z."/>
            <person name="Sun F."/>
            <person name="Lim Y.P."/>
            <person name="Lyons E."/>
            <person name="Town C.D."/>
            <person name="Bancroft I."/>
            <person name="Wang X."/>
            <person name="Meng J."/>
            <person name="Ma J."/>
            <person name="Pires J.C."/>
            <person name="King G.J."/>
            <person name="Brunel D."/>
            <person name="Delourme R."/>
            <person name="Renard M."/>
            <person name="Aury J.M."/>
            <person name="Adams K.L."/>
            <person name="Batley J."/>
            <person name="Snowdon R.J."/>
            <person name="Tost J."/>
            <person name="Edwards D."/>
            <person name="Zhou Y."/>
            <person name="Hua W."/>
            <person name="Sharpe A.G."/>
            <person name="Paterson A.H."/>
            <person name="Guan C."/>
            <person name="Wincker P."/>
        </authorList>
    </citation>
    <scope>NUCLEOTIDE SEQUENCE [LARGE SCALE GENOMIC DNA]</scope>
    <source>
        <strain evidence="6">cv. Darmor-bzh</strain>
    </source>
</reference>
<dbReference type="PANTHER" id="PTHR36001">
    <property type="entry name" value="CTAGE FAMILY PROTEIN-RELATED"/>
    <property type="match status" value="1"/>
</dbReference>
<feature type="compositionally biased region" description="Basic and acidic residues" evidence="3">
    <location>
        <begin position="259"/>
        <end position="268"/>
    </location>
</feature>
<evidence type="ECO:0000256" key="2">
    <source>
        <dbReference type="SAM" id="Coils"/>
    </source>
</evidence>
<dbReference type="STRING" id="3708.A0A078JNM8"/>
<feature type="region of interest" description="Disordered" evidence="3">
    <location>
        <begin position="240"/>
        <end position="299"/>
    </location>
</feature>
<evidence type="ECO:0000313" key="5">
    <source>
        <dbReference type="EMBL" id="CDY66982.1"/>
    </source>
</evidence>
<evidence type="ECO:0000256" key="3">
    <source>
        <dbReference type="SAM" id="MobiDB-lite"/>
    </source>
</evidence>
<dbReference type="GO" id="GO:0003779">
    <property type="term" value="F:actin binding"/>
    <property type="evidence" value="ECO:0007669"/>
    <property type="project" value="InterPro"/>
</dbReference>
<dbReference type="Proteomes" id="UP000028999">
    <property type="component" value="Unassembled WGS sequence"/>
</dbReference>
<keyword evidence="1 2" id="KW-0175">Coiled coil</keyword>
<feature type="coiled-coil region" evidence="2">
    <location>
        <begin position="117"/>
        <end position="151"/>
    </location>
</feature>
<dbReference type="InterPro" id="IPR053327">
    <property type="entry name" value="KIP"/>
</dbReference>
<protein>
    <submittedName>
        <fullName evidence="5">BnaCnng53030D protein</fullName>
    </submittedName>
</protein>
<dbReference type="OMA" id="HEMSIME"/>
<dbReference type="AlphaFoldDB" id="A0A078JNM8"/>
<evidence type="ECO:0000259" key="4">
    <source>
        <dbReference type="PROSITE" id="PS51774"/>
    </source>
</evidence>
<dbReference type="EMBL" id="LK035636">
    <property type="protein sequence ID" value="CDY66982.1"/>
    <property type="molecule type" value="Genomic_DNA"/>
</dbReference>
<organism evidence="5 6">
    <name type="scientific">Brassica napus</name>
    <name type="common">Rape</name>
    <dbReference type="NCBI Taxonomy" id="3708"/>
    <lineage>
        <taxon>Eukaryota</taxon>
        <taxon>Viridiplantae</taxon>
        <taxon>Streptophyta</taxon>
        <taxon>Embryophyta</taxon>
        <taxon>Tracheophyta</taxon>
        <taxon>Spermatophyta</taxon>
        <taxon>Magnoliopsida</taxon>
        <taxon>eudicotyledons</taxon>
        <taxon>Gunneridae</taxon>
        <taxon>Pentapetalae</taxon>
        <taxon>rosids</taxon>
        <taxon>malvids</taxon>
        <taxon>Brassicales</taxon>
        <taxon>Brassicaceae</taxon>
        <taxon>Brassiceae</taxon>
        <taxon>Brassica</taxon>
    </lineage>
</organism>